<evidence type="ECO:0000256" key="5">
    <source>
        <dbReference type="ARBA" id="ARBA00022723"/>
    </source>
</evidence>
<comment type="pathway">
    <text evidence="2">Cofactor biosynthesis; riboflavin biosynthesis; 5-amino-6-(D-ribitylamino)uracil from GTP: step 1/4.</text>
</comment>
<evidence type="ECO:0000256" key="8">
    <source>
        <dbReference type="ARBA" id="ARBA00022833"/>
    </source>
</evidence>
<accession>A0ABW1PBZ7</accession>
<protein>
    <recommendedName>
        <fullName evidence="3">GTP cyclohydrolase II</fullName>
        <ecNumber evidence="3">3.5.4.25</ecNumber>
    </recommendedName>
</protein>
<dbReference type="InterPro" id="IPR036144">
    <property type="entry name" value="RibA-like_sf"/>
</dbReference>
<reference evidence="13" key="1">
    <citation type="journal article" date="2019" name="Int. J. Syst. Evol. Microbiol.">
        <title>The Global Catalogue of Microorganisms (GCM) 10K type strain sequencing project: providing services to taxonomists for standard genome sequencing and annotation.</title>
        <authorList>
            <consortium name="The Broad Institute Genomics Platform"/>
            <consortium name="The Broad Institute Genome Sequencing Center for Infectious Disease"/>
            <person name="Wu L."/>
            <person name="Ma J."/>
        </authorList>
    </citation>
    <scope>NUCLEOTIDE SEQUENCE [LARGE SCALE GENOMIC DNA]</scope>
    <source>
        <strain evidence="13">CGMCC 4.7246</strain>
    </source>
</reference>
<dbReference type="Proteomes" id="UP001596220">
    <property type="component" value="Unassembled WGS sequence"/>
</dbReference>
<gene>
    <name evidence="12" type="primary">ribA</name>
    <name evidence="12" type="ORF">ACFP3R_28070</name>
</gene>
<keyword evidence="4" id="KW-0686">Riboflavin biosynthesis</keyword>
<evidence type="ECO:0000313" key="13">
    <source>
        <dbReference type="Proteomes" id="UP001596220"/>
    </source>
</evidence>
<dbReference type="InterPro" id="IPR032677">
    <property type="entry name" value="GTP_cyclohydro_II"/>
</dbReference>
<evidence type="ECO:0000256" key="3">
    <source>
        <dbReference type="ARBA" id="ARBA00012762"/>
    </source>
</evidence>
<evidence type="ECO:0000256" key="7">
    <source>
        <dbReference type="ARBA" id="ARBA00022801"/>
    </source>
</evidence>
<comment type="catalytic activity">
    <reaction evidence="10">
        <text>GTP + 4 H2O = 2,5-diamino-6-hydroxy-4-(5-phosphoribosylamino)-pyrimidine + formate + 2 phosphate + 3 H(+)</text>
        <dbReference type="Rhea" id="RHEA:23704"/>
        <dbReference type="ChEBI" id="CHEBI:15377"/>
        <dbReference type="ChEBI" id="CHEBI:15378"/>
        <dbReference type="ChEBI" id="CHEBI:15740"/>
        <dbReference type="ChEBI" id="CHEBI:37565"/>
        <dbReference type="ChEBI" id="CHEBI:43474"/>
        <dbReference type="ChEBI" id="CHEBI:58614"/>
        <dbReference type="EC" id="3.5.4.25"/>
    </reaction>
</comment>
<sequence length="221" mass="24092">MSANADGGEPAGRRTLVGQVATVRRMVRIPIRVGQQGTWLGADVATFGGLVDGLEHLALVFPGWQGIPLVRLHSECLTGDVFGSARCDCGPQLHEAMGVMRDGGVILYLRQEGRGIGLYNKLDAYRLQDSGMDTFRANRELDFADDPRDYTCAAQMLSALGIDSIRLLSNNPDKAAQLRRNGVDVVERVPTGVYVNEVNRGYLRAKIEIAGHQILDVEELS</sequence>
<evidence type="ECO:0000256" key="2">
    <source>
        <dbReference type="ARBA" id="ARBA00004853"/>
    </source>
</evidence>
<comment type="cofactor">
    <cofactor evidence="1">
        <name>Zn(2+)</name>
        <dbReference type="ChEBI" id="CHEBI:29105"/>
    </cofactor>
</comment>
<dbReference type="SUPFAM" id="SSF142695">
    <property type="entry name" value="RibA-like"/>
    <property type="match status" value="1"/>
</dbReference>
<dbReference type="PANTHER" id="PTHR21327">
    <property type="entry name" value="GTP CYCLOHYDROLASE II-RELATED"/>
    <property type="match status" value="1"/>
</dbReference>
<organism evidence="12 13">
    <name type="scientific">Saccharothrix lopnurensis</name>
    <dbReference type="NCBI Taxonomy" id="1670621"/>
    <lineage>
        <taxon>Bacteria</taxon>
        <taxon>Bacillati</taxon>
        <taxon>Actinomycetota</taxon>
        <taxon>Actinomycetes</taxon>
        <taxon>Pseudonocardiales</taxon>
        <taxon>Pseudonocardiaceae</taxon>
        <taxon>Saccharothrix</taxon>
    </lineage>
</organism>
<name>A0ABW1PBZ7_9PSEU</name>
<keyword evidence="6" id="KW-0547">Nucleotide-binding</keyword>
<dbReference type="GO" id="GO:0003935">
    <property type="term" value="F:GTP cyclohydrolase II activity"/>
    <property type="evidence" value="ECO:0007669"/>
    <property type="project" value="UniProtKB-EC"/>
</dbReference>
<evidence type="ECO:0000256" key="6">
    <source>
        <dbReference type="ARBA" id="ARBA00022741"/>
    </source>
</evidence>
<dbReference type="Gene3D" id="3.40.50.10990">
    <property type="entry name" value="GTP cyclohydrolase II"/>
    <property type="match status" value="1"/>
</dbReference>
<evidence type="ECO:0000313" key="12">
    <source>
        <dbReference type="EMBL" id="MFC6093145.1"/>
    </source>
</evidence>
<evidence type="ECO:0000259" key="11">
    <source>
        <dbReference type="Pfam" id="PF00925"/>
    </source>
</evidence>
<dbReference type="CDD" id="cd00641">
    <property type="entry name" value="GTP_cyclohydro2"/>
    <property type="match status" value="1"/>
</dbReference>
<keyword evidence="9" id="KW-0342">GTP-binding</keyword>
<evidence type="ECO:0000256" key="4">
    <source>
        <dbReference type="ARBA" id="ARBA00022619"/>
    </source>
</evidence>
<dbReference type="Pfam" id="PF00925">
    <property type="entry name" value="GTP_cyclohydro2"/>
    <property type="match status" value="1"/>
</dbReference>
<dbReference type="EC" id="3.5.4.25" evidence="3"/>
<evidence type="ECO:0000256" key="1">
    <source>
        <dbReference type="ARBA" id="ARBA00001947"/>
    </source>
</evidence>
<keyword evidence="8" id="KW-0862">Zinc</keyword>
<keyword evidence="13" id="KW-1185">Reference proteome</keyword>
<dbReference type="InterPro" id="IPR000926">
    <property type="entry name" value="RibA"/>
</dbReference>
<dbReference type="EMBL" id="JBHSQO010000038">
    <property type="protein sequence ID" value="MFC6093145.1"/>
    <property type="molecule type" value="Genomic_DNA"/>
</dbReference>
<dbReference type="PANTHER" id="PTHR21327:SF18">
    <property type="entry name" value="3,4-DIHYDROXY-2-BUTANONE 4-PHOSPHATE SYNTHASE"/>
    <property type="match status" value="1"/>
</dbReference>
<evidence type="ECO:0000256" key="9">
    <source>
        <dbReference type="ARBA" id="ARBA00023134"/>
    </source>
</evidence>
<dbReference type="NCBIfam" id="NF001591">
    <property type="entry name" value="PRK00393.1"/>
    <property type="match status" value="1"/>
</dbReference>
<feature type="domain" description="GTP cyclohydrolase II" evidence="11">
    <location>
        <begin position="43"/>
        <end position="190"/>
    </location>
</feature>
<keyword evidence="7 12" id="KW-0378">Hydrolase</keyword>
<proteinExistence type="predicted"/>
<keyword evidence="5" id="KW-0479">Metal-binding</keyword>
<comment type="caution">
    <text evidence="12">The sequence shown here is derived from an EMBL/GenBank/DDBJ whole genome shotgun (WGS) entry which is preliminary data.</text>
</comment>
<evidence type="ECO:0000256" key="10">
    <source>
        <dbReference type="ARBA" id="ARBA00049295"/>
    </source>
</evidence>